<feature type="chain" id="PRO_5042096014" description="Secreted protein" evidence="1">
    <location>
        <begin position="30"/>
        <end position="112"/>
    </location>
</feature>
<gene>
    <name evidence="2" type="ORF">B0H63DRAFT_95800</name>
</gene>
<dbReference type="Proteomes" id="UP001285441">
    <property type="component" value="Unassembled WGS sequence"/>
</dbReference>
<name>A0AAE0NWV8_9PEZI</name>
<evidence type="ECO:0008006" key="4">
    <source>
        <dbReference type="Google" id="ProtNLM"/>
    </source>
</evidence>
<dbReference type="EMBL" id="JAULSW010000002">
    <property type="protein sequence ID" value="KAK3389217.1"/>
    <property type="molecule type" value="Genomic_DNA"/>
</dbReference>
<comment type="caution">
    <text evidence="2">The sequence shown here is derived from an EMBL/GenBank/DDBJ whole genome shotgun (WGS) entry which is preliminary data.</text>
</comment>
<sequence length="112" mass="11713">MSSALLPGTTGPCLLVASLLCLPLSRLAGFPHTRECSSTEFQVVGLPSQSGTLEISHRTPDFAIIWASDHGSTNLSSPCHKLSAYVPASIALEVDLLHEDSLLAVAAGCHCD</sequence>
<reference evidence="2" key="2">
    <citation type="submission" date="2023-06" db="EMBL/GenBank/DDBJ databases">
        <authorList>
            <consortium name="Lawrence Berkeley National Laboratory"/>
            <person name="Haridas S."/>
            <person name="Hensen N."/>
            <person name="Bonometti L."/>
            <person name="Westerberg I."/>
            <person name="Brannstrom I.O."/>
            <person name="Guillou S."/>
            <person name="Cros-Aarteil S."/>
            <person name="Calhoun S."/>
            <person name="Kuo A."/>
            <person name="Mondo S."/>
            <person name="Pangilinan J."/>
            <person name="Riley R."/>
            <person name="LaButti K."/>
            <person name="Andreopoulos B."/>
            <person name="Lipzen A."/>
            <person name="Chen C."/>
            <person name="Yanf M."/>
            <person name="Daum C."/>
            <person name="Ng V."/>
            <person name="Clum A."/>
            <person name="Steindorff A."/>
            <person name="Ohm R."/>
            <person name="Martin F."/>
            <person name="Silar P."/>
            <person name="Natvig D."/>
            <person name="Lalanne C."/>
            <person name="Gautier V."/>
            <person name="Ament-velasquez S.L."/>
            <person name="Kruys A."/>
            <person name="Hutchinson M.I."/>
            <person name="Powell A.J."/>
            <person name="Barry K."/>
            <person name="Miller A.N."/>
            <person name="Grigoriev I.V."/>
            <person name="Debuchy R."/>
            <person name="Gladieux P."/>
            <person name="Thoren M.H."/>
            <person name="Johannesson H."/>
        </authorList>
    </citation>
    <scope>NUCLEOTIDE SEQUENCE</scope>
    <source>
        <strain evidence="2">CBS 232.78</strain>
    </source>
</reference>
<dbReference type="AlphaFoldDB" id="A0AAE0NWV8"/>
<keyword evidence="3" id="KW-1185">Reference proteome</keyword>
<protein>
    <recommendedName>
        <fullName evidence="4">Secreted protein</fullName>
    </recommendedName>
</protein>
<evidence type="ECO:0000313" key="3">
    <source>
        <dbReference type="Proteomes" id="UP001285441"/>
    </source>
</evidence>
<proteinExistence type="predicted"/>
<evidence type="ECO:0000313" key="2">
    <source>
        <dbReference type="EMBL" id="KAK3389217.1"/>
    </source>
</evidence>
<evidence type="ECO:0000256" key="1">
    <source>
        <dbReference type="SAM" id="SignalP"/>
    </source>
</evidence>
<accession>A0AAE0NWV8</accession>
<keyword evidence="1" id="KW-0732">Signal</keyword>
<feature type="signal peptide" evidence="1">
    <location>
        <begin position="1"/>
        <end position="29"/>
    </location>
</feature>
<reference evidence="2" key="1">
    <citation type="journal article" date="2023" name="Mol. Phylogenet. Evol.">
        <title>Genome-scale phylogeny and comparative genomics of the fungal order Sordariales.</title>
        <authorList>
            <person name="Hensen N."/>
            <person name="Bonometti L."/>
            <person name="Westerberg I."/>
            <person name="Brannstrom I.O."/>
            <person name="Guillou S."/>
            <person name="Cros-Aarteil S."/>
            <person name="Calhoun S."/>
            <person name="Haridas S."/>
            <person name="Kuo A."/>
            <person name="Mondo S."/>
            <person name="Pangilinan J."/>
            <person name="Riley R."/>
            <person name="LaButti K."/>
            <person name="Andreopoulos B."/>
            <person name="Lipzen A."/>
            <person name="Chen C."/>
            <person name="Yan M."/>
            <person name="Daum C."/>
            <person name="Ng V."/>
            <person name="Clum A."/>
            <person name="Steindorff A."/>
            <person name="Ohm R.A."/>
            <person name="Martin F."/>
            <person name="Silar P."/>
            <person name="Natvig D.O."/>
            <person name="Lalanne C."/>
            <person name="Gautier V."/>
            <person name="Ament-Velasquez S.L."/>
            <person name="Kruys A."/>
            <person name="Hutchinson M.I."/>
            <person name="Powell A.J."/>
            <person name="Barry K."/>
            <person name="Miller A.N."/>
            <person name="Grigoriev I.V."/>
            <person name="Debuchy R."/>
            <person name="Gladieux P."/>
            <person name="Hiltunen Thoren M."/>
            <person name="Johannesson H."/>
        </authorList>
    </citation>
    <scope>NUCLEOTIDE SEQUENCE</scope>
    <source>
        <strain evidence="2">CBS 232.78</strain>
    </source>
</reference>
<organism evidence="2 3">
    <name type="scientific">Podospora didyma</name>
    <dbReference type="NCBI Taxonomy" id="330526"/>
    <lineage>
        <taxon>Eukaryota</taxon>
        <taxon>Fungi</taxon>
        <taxon>Dikarya</taxon>
        <taxon>Ascomycota</taxon>
        <taxon>Pezizomycotina</taxon>
        <taxon>Sordariomycetes</taxon>
        <taxon>Sordariomycetidae</taxon>
        <taxon>Sordariales</taxon>
        <taxon>Podosporaceae</taxon>
        <taxon>Podospora</taxon>
    </lineage>
</organism>